<dbReference type="RefSeq" id="WP_285232251.1">
    <property type="nucleotide sequence ID" value="NZ_CP116346.1"/>
</dbReference>
<keyword evidence="2 7" id="KW-1003">Cell membrane</keyword>
<keyword evidence="5 7" id="KW-1133">Transmembrane helix</keyword>
<evidence type="ECO:0000256" key="1">
    <source>
        <dbReference type="ARBA" id="ARBA00004651"/>
    </source>
</evidence>
<keyword evidence="4 7" id="KW-0812">Transmembrane</keyword>
<dbReference type="NCBIfam" id="TIGR00765">
    <property type="entry name" value="yihY_not_rbn"/>
    <property type="match status" value="1"/>
</dbReference>
<keyword evidence="9" id="KW-1185">Reference proteome</keyword>
<proteinExistence type="inferred from homology"/>
<feature type="transmembrane region" description="Helical" evidence="7">
    <location>
        <begin position="120"/>
        <end position="139"/>
    </location>
</feature>
<dbReference type="AlphaFoldDB" id="A0AA95NA11"/>
<feature type="transmembrane region" description="Helical" evidence="7">
    <location>
        <begin position="56"/>
        <end position="79"/>
    </location>
</feature>
<feature type="transmembrane region" description="Helical" evidence="7">
    <location>
        <begin position="197"/>
        <end position="220"/>
    </location>
</feature>
<dbReference type="Proteomes" id="UP001177769">
    <property type="component" value="Chromosome"/>
</dbReference>
<feature type="transmembrane region" description="Helical" evidence="7">
    <location>
        <begin position="232"/>
        <end position="252"/>
    </location>
</feature>
<name>A0AA95NA11_9BURK</name>
<accession>A0AA95NA11</accession>
<feature type="transmembrane region" description="Helical" evidence="7">
    <location>
        <begin position="160"/>
        <end position="185"/>
    </location>
</feature>
<evidence type="ECO:0000313" key="9">
    <source>
        <dbReference type="Proteomes" id="UP001177769"/>
    </source>
</evidence>
<keyword evidence="3" id="KW-0997">Cell inner membrane</keyword>
<dbReference type="EMBL" id="CP116346">
    <property type="protein sequence ID" value="WIT11172.1"/>
    <property type="molecule type" value="Genomic_DNA"/>
</dbReference>
<comment type="subcellular location">
    <subcellularLocation>
        <location evidence="1 7">Cell membrane</location>
        <topology evidence="1 7">Multi-pass membrane protein</topology>
    </subcellularLocation>
</comment>
<dbReference type="KEGG" id="pais:PFX98_20065"/>
<comment type="similarity">
    <text evidence="7">Belongs to the UPF0761 family.</text>
</comment>
<evidence type="ECO:0000256" key="4">
    <source>
        <dbReference type="ARBA" id="ARBA00022692"/>
    </source>
</evidence>
<dbReference type="PANTHER" id="PTHR30213:SF0">
    <property type="entry name" value="UPF0761 MEMBRANE PROTEIN YIHY"/>
    <property type="match status" value="1"/>
</dbReference>
<evidence type="ECO:0000256" key="3">
    <source>
        <dbReference type="ARBA" id="ARBA00022519"/>
    </source>
</evidence>
<dbReference type="InterPro" id="IPR023679">
    <property type="entry name" value="UPF0761_bac"/>
</dbReference>
<dbReference type="Pfam" id="PF03631">
    <property type="entry name" value="Virul_fac_BrkB"/>
    <property type="match status" value="1"/>
</dbReference>
<reference evidence="8" key="1">
    <citation type="submission" date="2023-01" db="EMBL/GenBank/DDBJ databases">
        <title>Whole genome sequence of Paucibacter sp. S2-9 isolated from pond sediment.</title>
        <authorList>
            <person name="Jung J.Y."/>
        </authorList>
    </citation>
    <scope>NUCLEOTIDE SEQUENCE</scope>
    <source>
        <strain evidence="8">S2-9</strain>
    </source>
</reference>
<dbReference type="HAMAP" id="MF_00672">
    <property type="entry name" value="UPF0761"/>
    <property type="match status" value="1"/>
</dbReference>
<evidence type="ECO:0000256" key="5">
    <source>
        <dbReference type="ARBA" id="ARBA00022989"/>
    </source>
</evidence>
<gene>
    <name evidence="8" type="ORF">PFX98_20065</name>
</gene>
<evidence type="ECO:0000313" key="8">
    <source>
        <dbReference type="EMBL" id="WIT11172.1"/>
    </source>
</evidence>
<evidence type="ECO:0000256" key="2">
    <source>
        <dbReference type="ARBA" id="ARBA00022475"/>
    </source>
</evidence>
<organism evidence="8 9">
    <name type="scientific">Paucibacter sediminis</name>
    <dbReference type="NCBI Taxonomy" id="3019553"/>
    <lineage>
        <taxon>Bacteria</taxon>
        <taxon>Pseudomonadati</taxon>
        <taxon>Pseudomonadota</taxon>
        <taxon>Betaproteobacteria</taxon>
        <taxon>Burkholderiales</taxon>
        <taxon>Sphaerotilaceae</taxon>
        <taxon>Roseateles</taxon>
    </lineage>
</organism>
<evidence type="ECO:0000256" key="6">
    <source>
        <dbReference type="ARBA" id="ARBA00023136"/>
    </source>
</evidence>
<dbReference type="InterPro" id="IPR017039">
    <property type="entry name" value="Virul_fac_BrkB"/>
</dbReference>
<dbReference type="GO" id="GO:0005886">
    <property type="term" value="C:plasma membrane"/>
    <property type="evidence" value="ECO:0007669"/>
    <property type="project" value="UniProtKB-SubCell"/>
</dbReference>
<protein>
    <recommendedName>
        <fullName evidence="7">UPF0761 membrane protein PFX98_20065</fullName>
    </recommendedName>
</protein>
<dbReference type="PANTHER" id="PTHR30213">
    <property type="entry name" value="INNER MEMBRANE PROTEIN YHJD"/>
    <property type="match status" value="1"/>
</dbReference>
<keyword evidence="6 7" id="KW-0472">Membrane</keyword>
<evidence type="ECO:0000256" key="7">
    <source>
        <dbReference type="HAMAP-Rule" id="MF_00672"/>
    </source>
</evidence>
<feature type="transmembrane region" description="Helical" evidence="7">
    <location>
        <begin position="272"/>
        <end position="293"/>
    </location>
</feature>
<sequence>MTTTKAPRAASGVPVRNPIALLSAFITELLAWPWWQTLLTFRERFKQERLGLTAGSLTFTTLISLVPLLTVMLALFTAFPMFSSFQSALEQYFLKSLIPPNIAKPVLAALTQFASKANRVGTVGLVVLGFTALMLMLTIDRTLNAIWRVQRPRPIAQRVLVYWAALTLGPLLLGASLTLTSYAISAGQGLVSNLPRSLSVLLNSVDMLVLGAAMAGLFHYVPNTHVRWRHALMGGAFVAIAFALAKSGLAWYVKQVPTYSTLYGAFATVPIFLIWIYLGWAIVLLGAILAANAPSLSTRMRRRTEAPGLAFELALESLRELLRARDTGAGGLHGLQLAEALRVDPLQLEPVIDSLLDLNWVGRLEEAGAQRLVLLCAPAEVAAAPLIQALLAERSESLAALWGRSDWERLSLAELLG</sequence>